<dbReference type="PRINTS" id="PR01607">
    <property type="entry name" value="APYRASEFAMLY"/>
</dbReference>
<dbReference type="Pfam" id="PF00149">
    <property type="entry name" value="Metallophos"/>
    <property type="match status" value="1"/>
</dbReference>
<evidence type="ECO:0000259" key="3">
    <source>
        <dbReference type="Pfam" id="PF00149"/>
    </source>
</evidence>
<dbReference type="Proteomes" id="UP001297581">
    <property type="component" value="Unassembled WGS sequence"/>
</dbReference>
<sequence>MRTSPYTLRLAHINDCHSNFDPVSLTLKVSGAGEPIKVAAHSGGYGRLATVLANARAEAEAADTSFLFLHGGDTFQGTLYFNEFRGKANARLLNLLKPDAIVLGNHEIDSGNAPLHRFIEAIDFPMLAGNMDLSAEDPTKGFALATLNNLLYYDSQRGCAQELKKPLGDKQMAIVGITLDQMQVIARPDPDTQFRDAIDTCRATVNALKADGIHHILVLSHLGLDGDRKLAAAVDGISLIVGGHSHTLMGDFANLGLPCVPWGERINNTPILHAGKYAETIGLAEISFDAQGRVTALDGGNYLMLDEHPLVDNLSAELRAEALNQLKAHPGILWCEAEPGIQSIIDKEFRPAITALDHQVLAMVPRELIHTRLPSKSLPHGSEVAPWVSRAMYEETRILDGAVQFALHNAGGVRQSMSQGKMTLADVLGRLLPFELPLVKYAIEGQYLIEALESAINSATNNSVIGTGAGSFPYTFGLKYHYDGRRPQGERILSLTLSQGGLWVPVEAGKVYVGVSTAYTASGKEGYQALSLCHWQEPVPDLTLPGAFIRFIERHGGFAEEMLPQLSYISHLR</sequence>
<evidence type="ECO:0000313" key="6">
    <source>
        <dbReference type="Proteomes" id="UP001297581"/>
    </source>
</evidence>
<dbReference type="SUPFAM" id="SSF55816">
    <property type="entry name" value="5'-nucleotidase (syn. UDP-sugar hydrolase), C-terminal domain"/>
    <property type="match status" value="1"/>
</dbReference>
<dbReference type="GO" id="GO:0008768">
    <property type="term" value="F:UDP-sugar diphosphatase activity"/>
    <property type="evidence" value="ECO:0007669"/>
    <property type="project" value="TreeGrafter"/>
</dbReference>
<comment type="similarity">
    <text evidence="2">Belongs to the 5'-nucleotidase family.</text>
</comment>
<dbReference type="InterPro" id="IPR008334">
    <property type="entry name" value="5'-Nucleotdase_C"/>
</dbReference>
<protein>
    <submittedName>
        <fullName evidence="5">Bifunctional metallophosphatase/5'-nucleotidase</fullName>
    </submittedName>
</protein>
<dbReference type="GO" id="GO:0008253">
    <property type="term" value="F:5'-nucleotidase activity"/>
    <property type="evidence" value="ECO:0007669"/>
    <property type="project" value="TreeGrafter"/>
</dbReference>
<proteinExistence type="inferred from homology"/>
<evidence type="ECO:0000259" key="4">
    <source>
        <dbReference type="Pfam" id="PF02872"/>
    </source>
</evidence>
<dbReference type="GO" id="GO:0009166">
    <property type="term" value="P:nucleotide catabolic process"/>
    <property type="evidence" value="ECO:0007669"/>
    <property type="project" value="InterPro"/>
</dbReference>
<dbReference type="Gene3D" id="3.60.21.10">
    <property type="match status" value="1"/>
</dbReference>
<feature type="domain" description="5'-Nucleotidase C-terminal" evidence="4">
    <location>
        <begin position="382"/>
        <end position="530"/>
    </location>
</feature>
<gene>
    <name evidence="5" type="ORF">MJ923_14075</name>
</gene>
<dbReference type="InterPro" id="IPR004843">
    <property type="entry name" value="Calcineurin-like_PHP"/>
</dbReference>
<dbReference type="RefSeq" id="WP_240591645.1">
    <property type="nucleotide sequence ID" value="NZ_JAKUDL010000005.1"/>
</dbReference>
<keyword evidence="6" id="KW-1185">Reference proteome</keyword>
<dbReference type="PANTHER" id="PTHR11575:SF24">
    <property type="entry name" value="5'-NUCLEOTIDASE"/>
    <property type="match status" value="1"/>
</dbReference>
<keyword evidence="2" id="KW-0378">Hydrolase</keyword>
<organism evidence="5 6">
    <name type="scientific">Shewanella zhuhaiensis</name>
    <dbReference type="NCBI Taxonomy" id="2919576"/>
    <lineage>
        <taxon>Bacteria</taxon>
        <taxon>Pseudomonadati</taxon>
        <taxon>Pseudomonadota</taxon>
        <taxon>Gammaproteobacteria</taxon>
        <taxon>Alteromonadales</taxon>
        <taxon>Shewanellaceae</taxon>
        <taxon>Shewanella</taxon>
    </lineage>
</organism>
<keyword evidence="1" id="KW-0732">Signal</keyword>
<dbReference type="InterPro" id="IPR006179">
    <property type="entry name" value="5_nucleotidase/apyrase"/>
</dbReference>
<dbReference type="InterPro" id="IPR029052">
    <property type="entry name" value="Metallo-depent_PP-like"/>
</dbReference>
<dbReference type="PANTHER" id="PTHR11575">
    <property type="entry name" value="5'-NUCLEOTIDASE-RELATED"/>
    <property type="match status" value="1"/>
</dbReference>
<evidence type="ECO:0000313" key="5">
    <source>
        <dbReference type="EMBL" id="MCH4295431.1"/>
    </source>
</evidence>
<evidence type="ECO:0000256" key="1">
    <source>
        <dbReference type="ARBA" id="ARBA00022729"/>
    </source>
</evidence>
<feature type="domain" description="Calcineurin-like phosphoesterase" evidence="3">
    <location>
        <begin position="8"/>
        <end position="247"/>
    </location>
</feature>
<reference evidence="5 6" key="1">
    <citation type="submission" date="2022-02" db="EMBL/GenBank/DDBJ databases">
        <title>The genome sequence of Shewanella sp. 3B26.</title>
        <authorList>
            <person name="Du J."/>
        </authorList>
    </citation>
    <scope>NUCLEOTIDE SEQUENCE [LARGE SCALE GENOMIC DNA]</scope>
    <source>
        <strain evidence="5 6">3B26</strain>
    </source>
</reference>
<keyword evidence="2" id="KW-0547">Nucleotide-binding</keyword>
<dbReference type="AlphaFoldDB" id="A0AAJ1F0Q4"/>
<dbReference type="GO" id="GO:0000166">
    <property type="term" value="F:nucleotide binding"/>
    <property type="evidence" value="ECO:0007669"/>
    <property type="project" value="UniProtKB-KW"/>
</dbReference>
<evidence type="ECO:0000256" key="2">
    <source>
        <dbReference type="RuleBase" id="RU362119"/>
    </source>
</evidence>
<name>A0AAJ1F0Q4_9GAMM</name>
<dbReference type="SUPFAM" id="SSF56300">
    <property type="entry name" value="Metallo-dependent phosphatases"/>
    <property type="match status" value="1"/>
</dbReference>
<dbReference type="GO" id="GO:0030288">
    <property type="term" value="C:outer membrane-bounded periplasmic space"/>
    <property type="evidence" value="ECO:0007669"/>
    <property type="project" value="TreeGrafter"/>
</dbReference>
<accession>A0AAJ1F0Q4</accession>
<dbReference type="Pfam" id="PF02872">
    <property type="entry name" value="5_nucleotid_C"/>
    <property type="match status" value="1"/>
</dbReference>
<comment type="caution">
    <text evidence="5">The sequence shown here is derived from an EMBL/GenBank/DDBJ whole genome shotgun (WGS) entry which is preliminary data.</text>
</comment>
<dbReference type="InterPro" id="IPR036907">
    <property type="entry name" value="5'-Nucleotdase_C_sf"/>
</dbReference>
<dbReference type="EMBL" id="JAKUDL010000005">
    <property type="protein sequence ID" value="MCH4295431.1"/>
    <property type="molecule type" value="Genomic_DNA"/>
</dbReference>
<dbReference type="Gene3D" id="3.90.780.10">
    <property type="entry name" value="5'-Nucleotidase, C-terminal domain"/>
    <property type="match status" value="1"/>
</dbReference>